<reference evidence="2" key="3">
    <citation type="submission" date="2021-01" db="EMBL/GenBank/DDBJ databases">
        <authorList>
            <consortium name="Genoscope - CEA"/>
            <person name="William W."/>
        </authorList>
    </citation>
    <scope>NUCLEOTIDE SEQUENCE</scope>
</reference>
<feature type="region of interest" description="Disordered" evidence="1">
    <location>
        <begin position="69"/>
        <end position="145"/>
    </location>
</feature>
<protein>
    <submittedName>
        <fullName evidence="2">(rape) hypothetical protein</fullName>
    </submittedName>
    <submittedName>
        <fullName evidence="3">BnaA01g24260D protein</fullName>
    </submittedName>
</protein>
<evidence type="ECO:0000313" key="4">
    <source>
        <dbReference type="Proteomes" id="UP000028999"/>
    </source>
</evidence>
<evidence type="ECO:0000313" key="3">
    <source>
        <dbReference type="EMBL" id="CDY35486.1"/>
    </source>
</evidence>
<dbReference type="EMBL" id="LK032353">
    <property type="protein sequence ID" value="CDY35486.1"/>
    <property type="molecule type" value="Genomic_DNA"/>
</dbReference>
<dbReference type="PaxDb" id="3708-A0A078HCK5"/>
<dbReference type="AlphaFoldDB" id="A0A078HCK5"/>
<feature type="region of interest" description="Disordered" evidence="1">
    <location>
        <begin position="13"/>
        <end position="49"/>
    </location>
</feature>
<sequence length="145" mass="16312">MLVYENQKITGAIPEEDEVTNGREVDKVGRDEERVDSEEVRKEVEKEKEVHNQLVGDVAVEYSSLKILDADKGNWSDVSPSKQGPSISKKNGDSIISSPSRFAILSEDQEESGNNLQEEDKESEEGDIVEDQTNESLEDRSRKEK</sequence>
<dbReference type="EMBL" id="HG994355">
    <property type="protein sequence ID" value="CAF2153407.1"/>
    <property type="molecule type" value="Genomic_DNA"/>
</dbReference>
<evidence type="ECO:0000256" key="1">
    <source>
        <dbReference type="SAM" id="MobiDB-lite"/>
    </source>
</evidence>
<gene>
    <name evidence="3" type="primary">BnaA01g24260D</name>
    <name evidence="2" type="ORF">DARMORV10_A01P32140.1</name>
    <name evidence="3" type="ORF">GSBRNA2T00058518001</name>
</gene>
<evidence type="ECO:0000313" key="2">
    <source>
        <dbReference type="EMBL" id="CAF2153407.1"/>
    </source>
</evidence>
<dbReference type="Gramene" id="CDY35486">
    <property type="protein sequence ID" value="CDY35486"/>
    <property type="gene ID" value="GSBRNA2T00058518001"/>
</dbReference>
<reference evidence="3" key="2">
    <citation type="submission" date="2014-06" db="EMBL/GenBank/DDBJ databases">
        <authorList>
            <person name="Genoscope - CEA"/>
        </authorList>
    </citation>
    <scope>NUCLEOTIDE SEQUENCE</scope>
</reference>
<dbReference type="Proteomes" id="UP000028999">
    <property type="component" value="Unassembled WGS sequence"/>
</dbReference>
<accession>A0A078HCK5</accession>
<feature type="compositionally biased region" description="Acidic residues" evidence="1">
    <location>
        <begin position="107"/>
        <end position="133"/>
    </location>
</feature>
<feature type="compositionally biased region" description="Polar residues" evidence="1">
    <location>
        <begin position="76"/>
        <end position="100"/>
    </location>
</feature>
<dbReference type="Proteomes" id="UP001295469">
    <property type="component" value="Chromosome A01"/>
</dbReference>
<proteinExistence type="predicted"/>
<name>A0A078HCK5_BRANA</name>
<feature type="compositionally biased region" description="Basic and acidic residues" evidence="1">
    <location>
        <begin position="20"/>
        <end position="49"/>
    </location>
</feature>
<reference evidence="3 4" key="1">
    <citation type="journal article" date="2014" name="Science">
        <title>Plant genetics. Early allopolyploid evolution in the post-Neolithic Brassica napus oilseed genome.</title>
        <authorList>
            <person name="Chalhoub B."/>
            <person name="Denoeud F."/>
            <person name="Liu S."/>
            <person name="Parkin I.A."/>
            <person name="Tang H."/>
            <person name="Wang X."/>
            <person name="Chiquet J."/>
            <person name="Belcram H."/>
            <person name="Tong C."/>
            <person name="Samans B."/>
            <person name="Correa M."/>
            <person name="Da Silva C."/>
            <person name="Just J."/>
            <person name="Falentin C."/>
            <person name="Koh C.S."/>
            <person name="Le Clainche I."/>
            <person name="Bernard M."/>
            <person name="Bento P."/>
            <person name="Noel B."/>
            <person name="Labadie K."/>
            <person name="Alberti A."/>
            <person name="Charles M."/>
            <person name="Arnaud D."/>
            <person name="Guo H."/>
            <person name="Daviaud C."/>
            <person name="Alamery S."/>
            <person name="Jabbari K."/>
            <person name="Zhao M."/>
            <person name="Edger P.P."/>
            <person name="Chelaifa H."/>
            <person name="Tack D."/>
            <person name="Lassalle G."/>
            <person name="Mestiri I."/>
            <person name="Schnel N."/>
            <person name="Le Paslier M.C."/>
            <person name="Fan G."/>
            <person name="Renault V."/>
            <person name="Bayer P.E."/>
            <person name="Golicz A.A."/>
            <person name="Manoli S."/>
            <person name="Lee T.H."/>
            <person name="Thi V.H."/>
            <person name="Chalabi S."/>
            <person name="Hu Q."/>
            <person name="Fan C."/>
            <person name="Tollenaere R."/>
            <person name="Lu Y."/>
            <person name="Battail C."/>
            <person name="Shen J."/>
            <person name="Sidebottom C.H."/>
            <person name="Wang X."/>
            <person name="Canaguier A."/>
            <person name="Chauveau A."/>
            <person name="Berard A."/>
            <person name="Deniot G."/>
            <person name="Guan M."/>
            <person name="Liu Z."/>
            <person name="Sun F."/>
            <person name="Lim Y.P."/>
            <person name="Lyons E."/>
            <person name="Town C.D."/>
            <person name="Bancroft I."/>
            <person name="Wang X."/>
            <person name="Meng J."/>
            <person name="Ma J."/>
            <person name="Pires J.C."/>
            <person name="King G.J."/>
            <person name="Brunel D."/>
            <person name="Delourme R."/>
            <person name="Renard M."/>
            <person name="Aury J.M."/>
            <person name="Adams K.L."/>
            <person name="Batley J."/>
            <person name="Snowdon R.J."/>
            <person name="Tost J."/>
            <person name="Edwards D."/>
            <person name="Zhou Y."/>
            <person name="Hua W."/>
            <person name="Sharpe A.G."/>
            <person name="Paterson A.H."/>
            <person name="Guan C."/>
            <person name="Wincker P."/>
        </authorList>
    </citation>
    <scope>NUCLEOTIDE SEQUENCE [LARGE SCALE GENOMIC DNA]</scope>
    <source>
        <strain evidence="4">cv. Darmor-bzh</strain>
    </source>
</reference>
<organism evidence="3 4">
    <name type="scientific">Brassica napus</name>
    <name type="common">Rape</name>
    <dbReference type="NCBI Taxonomy" id="3708"/>
    <lineage>
        <taxon>Eukaryota</taxon>
        <taxon>Viridiplantae</taxon>
        <taxon>Streptophyta</taxon>
        <taxon>Embryophyta</taxon>
        <taxon>Tracheophyta</taxon>
        <taxon>Spermatophyta</taxon>
        <taxon>Magnoliopsida</taxon>
        <taxon>eudicotyledons</taxon>
        <taxon>Gunneridae</taxon>
        <taxon>Pentapetalae</taxon>
        <taxon>rosids</taxon>
        <taxon>malvids</taxon>
        <taxon>Brassicales</taxon>
        <taxon>Brassicaceae</taxon>
        <taxon>Brassiceae</taxon>
        <taxon>Brassica</taxon>
    </lineage>
</organism>
<keyword evidence="4" id="KW-1185">Reference proteome</keyword>